<gene>
    <name evidence="2" type="ORF">Taro_052354</name>
</gene>
<feature type="region of interest" description="Disordered" evidence="1">
    <location>
        <begin position="39"/>
        <end position="69"/>
    </location>
</feature>
<sequence length="102" mass="10611">PHSVAIPSPPPLSLPLSLSLGLDQHGPLAAAAQAHRRIGAGIAPRDARPAPRPAARPSAGRLQNPSYLSGPGRIGFDVHGCRSIFKLYIIDGKIQAVITNIS</sequence>
<dbReference type="EMBL" id="NMUH01008856">
    <property type="protein sequence ID" value="MQM19353.1"/>
    <property type="molecule type" value="Genomic_DNA"/>
</dbReference>
<name>A0A843XJH0_COLES</name>
<reference evidence="2" key="1">
    <citation type="submission" date="2017-07" db="EMBL/GenBank/DDBJ databases">
        <title>Taro Niue Genome Assembly and Annotation.</title>
        <authorList>
            <person name="Atibalentja N."/>
            <person name="Keating K."/>
            <person name="Fields C.J."/>
        </authorList>
    </citation>
    <scope>NUCLEOTIDE SEQUENCE</scope>
    <source>
        <strain evidence="2">Niue_2</strain>
        <tissue evidence="2">Leaf</tissue>
    </source>
</reference>
<comment type="caution">
    <text evidence="2">The sequence shown here is derived from an EMBL/GenBank/DDBJ whole genome shotgun (WGS) entry which is preliminary data.</text>
</comment>
<keyword evidence="3" id="KW-1185">Reference proteome</keyword>
<proteinExistence type="predicted"/>
<protein>
    <submittedName>
        <fullName evidence="2">Uncharacterized protein</fullName>
    </submittedName>
</protein>
<organism evidence="2 3">
    <name type="scientific">Colocasia esculenta</name>
    <name type="common">Wild taro</name>
    <name type="synonym">Arum esculentum</name>
    <dbReference type="NCBI Taxonomy" id="4460"/>
    <lineage>
        <taxon>Eukaryota</taxon>
        <taxon>Viridiplantae</taxon>
        <taxon>Streptophyta</taxon>
        <taxon>Embryophyta</taxon>
        <taxon>Tracheophyta</taxon>
        <taxon>Spermatophyta</taxon>
        <taxon>Magnoliopsida</taxon>
        <taxon>Liliopsida</taxon>
        <taxon>Araceae</taxon>
        <taxon>Aroideae</taxon>
        <taxon>Colocasieae</taxon>
        <taxon>Colocasia</taxon>
    </lineage>
</organism>
<accession>A0A843XJH0</accession>
<evidence type="ECO:0000256" key="1">
    <source>
        <dbReference type="SAM" id="MobiDB-lite"/>
    </source>
</evidence>
<dbReference type="AlphaFoldDB" id="A0A843XJH0"/>
<dbReference type="Proteomes" id="UP000652761">
    <property type="component" value="Unassembled WGS sequence"/>
</dbReference>
<evidence type="ECO:0000313" key="2">
    <source>
        <dbReference type="EMBL" id="MQM19353.1"/>
    </source>
</evidence>
<evidence type="ECO:0000313" key="3">
    <source>
        <dbReference type="Proteomes" id="UP000652761"/>
    </source>
</evidence>
<feature type="non-terminal residue" evidence="2">
    <location>
        <position position="1"/>
    </location>
</feature>